<accession>A0A438HDG9</accession>
<evidence type="ECO:0000313" key="3">
    <source>
        <dbReference type="Proteomes" id="UP000288805"/>
    </source>
</evidence>
<reference evidence="2 3" key="1">
    <citation type="journal article" date="2018" name="PLoS Genet.">
        <title>Population sequencing reveals clonal diversity and ancestral inbreeding in the grapevine cultivar Chardonnay.</title>
        <authorList>
            <person name="Roach M.J."/>
            <person name="Johnson D.L."/>
            <person name="Bohlmann J."/>
            <person name="van Vuuren H.J."/>
            <person name="Jones S.J."/>
            <person name="Pretorius I.S."/>
            <person name="Schmidt S.A."/>
            <person name="Borneman A.R."/>
        </authorList>
    </citation>
    <scope>NUCLEOTIDE SEQUENCE [LARGE SCALE GENOMIC DNA]</scope>
    <source>
        <strain evidence="3">cv. Chardonnay</strain>
        <tissue evidence="2">Leaf</tissue>
    </source>
</reference>
<dbReference type="AlphaFoldDB" id="A0A438HDG9"/>
<comment type="caution">
    <text evidence="2">The sequence shown here is derived from an EMBL/GenBank/DDBJ whole genome shotgun (WGS) entry which is preliminary data.</text>
</comment>
<organism evidence="2 3">
    <name type="scientific">Vitis vinifera</name>
    <name type="common">Grape</name>
    <dbReference type="NCBI Taxonomy" id="29760"/>
    <lineage>
        <taxon>Eukaryota</taxon>
        <taxon>Viridiplantae</taxon>
        <taxon>Streptophyta</taxon>
        <taxon>Embryophyta</taxon>
        <taxon>Tracheophyta</taxon>
        <taxon>Spermatophyta</taxon>
        <taxon>Magnoliopsida</taxon>
        <taxon>eudicotyledons</taxon>
        <taxon>Gunneridae</taxon>
        <taxon>Pentapetalae</taxon>
        <taxon>rosids</taxon>
        <taxon>Vitales</taxon>
        <taxon>Vitaceae</taxon>
        <taxon>Viteae</taxon>
        <taxon>Vitis</taxon>
    </lineage>
</organism>
<dbReference type="Proteomes" id="UP000288805">
    <property type="component" value="Unassembled WGS sequence"/>
</dbReference>
<dbReference type="EMBL" id="QGNW01000240">
    <property type="protein sequence ID" value="RVW82409.1"/>
    <property type="molecule type" value="Genomic_DNA"/>
</dbReference>
<dbReference type="InterPro" id="IPR057670">
    <property type="entry name" value="SH3_retrovirus"/>
</dbReference>
<gene>
    <name evidence="2" type="primary">RE2_729</name>
    <name evidence="2" type="ORF">CK203_049023</name>
</gene>
<evidence type="ECO:0000313" key="2">
    <source>
        <dbReference type="EMBL" id="RVW82409.1"/>
    </source>
</evidence>
<name>A0A438HDG9_VITVI</name>
<dbReference type="Pfam" id="PF25597">
    <property type="entry name" value="SH3_retrovirus"/>
    <property type="match status" value="1"/>
</dbReference>
<protein>
    <submittedName>
        <fullName evidence="2">Retrovirus-related Pol polyprotein from transposon RE2</fullName>
    </submittedName>
</protein>
<proteinExistence type="predicted"/>
<feature type="domain" description="Retroviral polymerase SH3-like" evidence="1">
    <location>
        <begin position="7"/>
        <end position="67"/>
    </location>
</feature>
<evidence type="ECO:0000259" key="1">
    <source>
        <dbReference type="Pfam" id="PF25597"/>
    </source>
</evidence>
<sequence length="179" mass="20092">MMKVFSCSYFPNLRPYNNPKFQFRSVECTFLGYSIKHKGFKCLDPQGRIYISKDVQFNEKSSHFAKTKSTTCLSSIPSPTPTFHSALIPIHSPILSVLSPSTSFITNTVADQSNYDQTSAKSVSNVSRNVHSMRTRSKAGIFKPKVFIASKEPASIQEALLQDHWKAAMAEKYSTLVKK</sequence>